<evidence type="ECO:0000313" key="3">
    <source>
        <dbReference type="Proteomes" id="UP000700732"/>
    </source>
</evidence>
<feature type="non-terminal residue" evidence="1">
    <location>
        <position position="1"/>
    </location>
</feature>
<proteinExistence type="predicted"/>
<dbReference type="EMBL" id="VFIA01000009">
    <property type="protein sequence ID" value="MBC3791300.1"/>
    <property type="molecule type" value="Genomic_DNA"/>
</dbReference>
<keyword evidence="3" id="KW-1185">Reference proteome</keyword>
<protein>
    <submittedName>
        <fullName evidence="1">Uncharacterized protein</fullName>
    </submittedName>
</protein>
<name>A0ABR6W3Y9_9BACT</name>
<sequence>SRIQVIVEGLFAEEGKVISLTCFPYLKNTTLLI</sequence>
<evidence type="ECO:0000313" key="1">
    <source>
        <dbReference type="EMBL" id="MBC3791300.1"/>
    </source>
</evidence>
<reference evidence="1 3" key="1">
    <citation type="submission" date="2019-06" db="EMBL/GenBank/DDBJ databases">
        <title>Spirosoma utsteinense sp. nov. isolated from Antarctic ice-free soils.</title>
        <authorList>
            <person name="Tahon G."/>
        </authorList>
    </citation>
    <scope>NUCLEOTIDE SEQUENCE [LARGE SCALE GENOMIC DNA]</scope>
    <source>
        <strain evidence="1 3">LMG 31447</strain>
    </source>
</reference>
<evidence type="ECO:0000313" key="2">
    <source>
        <dbReference type="EMBL" id="MBC3791651.1"/>
    </source>
</evidence>
<dbReference type="EMBL" id="VFIA01000010">
    <property type="protein sequence ID" value="MBC3791651.1"/>
    <property type="molecule type" value="Genomic_DNA"/>
</dbReference>
<organism evidence="1 3">
    <name type="scientific">Spirosoma utsteinense</name>
    <dbReference type="NCBI Taxonomy" id="2585773"/>
    <lineage>
        <taxon>Bacteria</taxon>
        <taxon>Pseudomonadati</taxon>
        <taxon>Bacteroidota</taxon>
        <taxon>Cytophagia</taxon>
        <taxon>Cytophagales</taxon>
        <taxon>Cytophagaceae</taxon>
        <taxon>Spirosoma</taxon>
    </lineage>
</organism>
<comment type="caution">
    <text evidence="1">The sequence shown here is derived from an EMBL/GenBank/DDBJ whole genome shotgun (WGS) entry which is preliminary data.</text>
</comment>
<dbReference type="Proteomes" id="UP000700732">
    <property type="component" value="Unassembled WGS sequence"/>
</dbReference>
<gene>
    <name evidence="1" type="ORF">FH603_1801</name>
    <name evidence="2" type="ORF">FH603_2157</name>
</gene>
<accession>A0ABR6W3Y9</accession>